<dbReference type="Proteomes" id="UP000297951">
    <property type="component" value="Unassembled WGS sequence"/>
</dbReference>
<feature type="compositionally biased region" description="Polar residues" evidence="1">
    <location>
        <begin position="273"/>
        <end position="286"/>
    </location>
</feature>
<accession>A0A4Y9F4G9</accession>
<dbReference type="AlphaFoldDB" id="A0A4Y9F4G9"/>
<comment type="caution">
    <text evidence="3">The sequence shown here is derived from an EMBL/GenBank/DDBJ whole genome shotgun (WGS) entry which is preliminary data.</text>
</comment>
<protein>
    <submittedName>
        <fullName evidence="3">Uncharacterized protein</fullName>
    </submittedName>
</protein>
<sequence>MDFLSGSGLILLVCVLVGLGLVVPRRKSDSVTSIGAEKFVADIVESHASEAEARRAPSAPPARTATETAPAFRLKPTRLAVFGLALAFALASLVTGVLSLTGGAAPLLPLLFLLASLACLATLRVLALRDRDRRRARTILAVEQRQAQRRPSAPSGTSHSPSSQQARPAATFSTVELEPAAKRPARARQQMPVSHAAKALRRAKTQHHPVVAAPAPVADGEAATQQKPARLRMDEALPDTRWQVTEVPLPTYLEAESVRREAPAPLETEIAPKSQTQTLAEATSLNLDDVLKRRRA</sequence>
<name>A0A4Y9F4G9_9MICC</name>
<evidence type="ECO:0000256" key="1">
    <source>
        <dbReference type="SAM" id="MobiDB-lite"/>
    </source>
</evidence>
<evidence type="ECO:0000313" key="4">
    <source>
        <dbReference type="Proteomes" id="UP000297951"/>
    </source>
</evidence>
<keyword evidence="2" id="KW-1133">Transmembrane helix</keyword>
<keyword evidence="2" id="KW-0472">Membrane</keyword>
<organism evidence="3 4">
    <name type="scientific">Rothia nasimurium</name>
    <dbReference type="NCBI Taxonomy" id="85336"/>
    <lineage>
        <taxon>Bacteria</taxon>
        <taxon>Bacillati</taxon>
        <taxon>Actinomycetota</taxon>
        <taxon>Actinomycetes</taxon>
        <taxon>Micrococcales</taxon>
        <taxon>Micrococcaceae</taxon>
        <taxon>Rothia</taxon>
    </lineage>
</organism>
<dbReference type="EMBL" id="SPQC01000032">
    <property type="protein sequence ID" value="TFU21438.1"/>
    <property type="molecule type" value="Genomic_DNA"/>
</dbReference>
<dbReference type="OrthoDB" id="4883227at2"/>
<dbReference type="RefSeq" id="WP_135013203.1">
    <property type="nucleotide sequence ID" value="NZ_JADGLK010000032.1"/>
</dbReference>
<evidence type="ECO:0000256" key="2">
    <source>
        <dbReference type="SAM" id="Phobius"/>
    </source>
</evidence>
<reference evidence="3 4" key="1">
    <citation type="submission" date="2019-03" db="EMBL/GenBank/DDBJ databases">
        <title>Diversity of the mouse oral microbiome.</title>
        <authorList>
            <person name="Joseph S."/>
            <person name="Aduse-Opoku J."/>
            <person name="Curtis M."/>
            <person name="Wade W."/>
            <person name="Hashim A."/>
        </authorList>
    </citation>
    <scope>NUCLEOTIDE SEQUENCE [LARGE SCALE GENOMIC DNA]</scope>
    <source>
        <strain evidence="4">irhom_31</strain>
    </source>
</reference>
<evidence type="ECO:0000313" key="3">
    <source>
        <dbReference type="EMBL" id="TFU21438.1"/>
    </source>
</evidence>
<gene>
    <name evidence="3" type="ORF">E4U03_08950</name>
</gene>
<keyword evidence="2" id="KW-0812">Transmembrane</keyword>
<feature type="compositionally biased region" description="Low complexity" evidence="1">
    <location>
        <begin position="151"/>
        <end position="163"/>
    </location>
</feature>
<proteinExistence type="predicted"/>
<feature type="transmembrane region" description="Helical" evidence="2">
    <location>
        <begin position="107"/>
        <end position="127"/>
    </location>
</feature>
<feature type="transmembrane region" description="Helical" evidence="2">
    <location>
        <begin position="6"/>
        <end position="23"/>
    </location>
</feature>
<feature type="region of interest" description="Disordered" evidence="1">
    <location>
        <begin position="141"/>
        <end position="206"/>
    </location>
</feature>
<feature type="region of interest" description="Disordered" evidence="1">
    <location>
        <begin position="259"/>
        <end position="296"/>
    </location>
</feature>
<feature type="transmembrane region" description="Helical" evidence="2">
    <location>
        <begin position="79"/>
        <end position="101"/>
    </location>
</feature>